<reference evidence="3 4" key="1">
    <citation type="submission" date="2014-06" db="EMBL/GenBank/DDBJ databases">
        <title>Evolutionary Origins and Diversification of the Mycorrhizal Mutualists.</title>
        <authorList>
            <consortium name="DOE Joint Genome Institute"/>
            <consortium name="Mycorrhizal Genomics Consortium"/>
            <person name="Kohler A."/>
            <person name="Kuo A."/>
            <person name="Nagy L.G."/>
            <person name="Floudas D."/>
            <person name="Copeland A."/>
            <person name="Barry K.W."/>
            <person name="Cichocki N."/>
            <person name="Veneault-Fourrey C."/>
            <person name="LaButti K."/>
            <person name="Lindquist E.A."/>
            <person name="Lipzen A."/>
            <person name="Lundell T."/>
            <person name="Morin E."/>
            <person name="Murat C."/>
            <person name="Riley R."/>
            <person name="Ohm R."/>
            <person name="Sun H."/>
            <person name="Tunlid A."/>
            <person name="Henrissat B."/>
            <person name="Grigoriev I.V."/>
            <person name="Hibbett D.S."/>
            <person name="Martin F."/>
        </authorList>
    </citation>
    <scope>NUCLEOTIDE SEQUENCE [LARGE SCALE GENOMIC DNA]</scope>
    <source>
        <strain evidence="3 4">SS14</strain>
    </source>
</reference>
<dbReference type="OrthoDB" id="163438at2759"/>
<evidence type="ECO:0000313" key="4">
    <source>
        <dbReference type="Proteomes" id="UP000054279"/>
    </source>
</evidence>
<keyword evidence="1" id="KW-0677">Repeat</keyword>
<protein>
    <recommendedName>
        <fullName evidence="2">NACHT domain-containing protein</fullName>
    </recommendedName>
</protein>
<organism evidence="3 4">
    <name type="scientific">Sphaerobolus stellatus (strain SS14)</name>
    <dbReference type="NCBI Taxonomy" id="990650"/>
    <lineage>
        <taxon>Eukaryota</taxon>
        <taxon>Fungi</taxon>
        <taxon>Dikarya</taxon>
        <taxon>Basidiomycota</taxon>
        <taxon>Agaricomycotina</taxon>
        <taxon>Agaricomycetes</taxon>
        <taxon>Phallomycetidae</taxon>
        <taxon>Geastrales</taxon>
        <taxon>Sphaerobolaceae</taxon>
        <taxon>Sphaerobolus</taxon>
    </lineage>
</organism>
<dbReference type="InterPro" id="IPR027417">
    <property type="entry name" value="P-loop_NTPase"/>
</dbReference>
<feature type="non-terminal residue" evidence="3">
    <location>
        <position position="262"/>
    </location>
</feature>
<dbReference type="EMBL" id="KN837318">
    <property type="protein sequence ID" value="KIJ27997.1"/>
    <property type="molecule type" value="Genomic_DNA"/>
</dbReference>
<proteinExistence type="predicted"/>
<evidence type="ECO:0000259" key="2">
    <source>
        <dbReference type="PROSITE" id="PS50837"/>
    </source>
</evidence>
<sequence length="262" mass="29702">MEETRQKIFDTIDEWQATQGQELCNDGKKPNILFISGNPGSGKTTLASSLVTRIGADHCARFFFKWDNPYFSNPLNVWRTVAFRLAAVNKDIEKFLDHHLKQPAYLENAQYSEHFQKLIVDAFNSIPVERRAKAPIVILDALDECAYSPHQKEFLKSLANWAKLLPDFKLIVTSRHHATIQEILGGCSLSLPLPSGEDADAASYQDITTFLRKSFPKHKPESWDGPWPPEDAINQLAQYAAGLFIWAKLVINYLEDEVDITP</sequence>
<dbReference type="InterPro" id="IPR056884">
    <property type="entry name" value="NPHP3-like_N"/>
</dbReference>
<evidence type="ECO:0000256" key="1">
    <source>
        <dbReference type="ARBA" id="ARBA00022737"/>
    </source>
</evidence>
<dbReference type="HOGENOM" id="CLU_1269609_0_0_1"/>
<dbReference type="PROSITE" id="PS50837">
    <property type="entry name" value="NACHT"/>
    <property type="match status" value="1"/>
</dbReference>
<dbReference type="InterPro" id="IPR007111">
    <property type="entry name" value="NACHT_NTPase"/>
</dbReference>
<evidence type="ECO:0000313" key="3">
    <source>
        <dbReference type="EMBL" id="KIJ27997.1"/>
    </source>
</evidence>
<dbReference type="Gene3D" id="3.40.50.300">
    <property type="entry name" value="P-loop containing nucleotide triphosphate hydrolases"/>
    <property type="match status" value="1"/>
</dbReference>
<gene>
    <name evidence="3" type="ORF">M422DRAFT_270765</name>
</gene>
<dbReference type="PANTHER" id="PTHR10039">
    <property type="entry name" value="AMELOGENIN"/>
    <property type="match status" value="1"/>
</dbReference>
<dbReference type="SUPFAM" id="SSF52540">
    <property type="entry name" value="P-loop containing nucleoside triphosphate hydrolases"/>
    <property type="match status" value="1"/>
</dbReference>
<feature type="domain" description="NACHT" evidence="2">
    <location>
        <begin position="31"/>
        <end position="175"/>
    </location>
</feature>
<name>A0A0C9UG99_SPHS4</name>
<accession>A0A0C9UG99</accession>
<dbReference type="AlphaFoldDB" id="A0A0C9UG99"/>
<dbReference type="PANTHER" id="PTHR10039:SF14">
    <property type="entry name" value="NACHT DOMAIN-CONTAINING PROTEIN"/>
    <property type="match status" value="1"/>
</dbReference>
<dbReference type="Proteomes" id="UP000054279">
    <property type="component" value="Unassembled WGS sequence"/>
</dbReference>
<dbReference type="Pfam" id="PF24883">
    <property type="entry name" value="NPHP3_N"/>
    <property type="match status" value="1"/>
</dbReference>
<keyword evidence="4" id="KW-1185">Reference proteome</keyword>